<keyword evidence="5" id="KW-1185">Reference proteome</keyword>
<feature type="domain" description="N-terminal" evidence="3">
    <location>
        <begin position="80"/>
        <end position="148"/>
    </location>
</feature>
<accession>A0ABS6DRQ2</accession>
<dbReference type="InterPro" id="IPR013610">
    <property type="entry name" value="ArdC_N"/>
</dbReference>
<protein>
    <submittedName>
        <fullName evidence="4">ImmA/IrrE family metallo-endopeptidase</fullName>
    </submittedName>
</protein>
<dbReference type="Pfam" id="PF08401">
    <property type="entry name" value="ArdcN"/>
    <property type="match status" value="1"/>
</dbReference>
<feature type="domain" description="IrrE N-terminal-like" evidence="2">
    <location>
        <begin position="244"/>
        <end position="292"/>
    </location>
</feature>
<evidence type="ECO:0000313" key="5">
    <source>
        <dbReference type="Proteomes" id="UP000812267"/>
    </source>
</evidence>
<dbReference type="InterPro" id="IPR010359">
    <property type="entry name" value="IrrE_HExxH"/>
</dbReference>
<evidence type="ECO:0000259" key="3">
    <source>
        <dbReference type="Pfam" id="PF08401"/>
    </source>
</evidence>
<evidence type="ECO:0000313" key="4">
    <source>
        <dbReference type="EMBL" id="MBU4693687.1"/>
    </source>
</evidence>
<name>A0ABS6DRQ2_9MOLU</name>
<evidence type="ECO:0000259" key="2">
    <source>
        <dbReference type="Pfam" id="PF06114"/>
    </source>
</evidence>
<evidence type="ECO:0000256" key="1">
    <source>
        <dbReference type="SAM" id="MobiDB-lite"/>
    </source>
</evidence>
<feature type="region of interest" description="Disordered" evidence="1">
    <location>
        <begin position="1"/>
        <end position="47"/>
    </location>
</feature>
<organism evidence="4 5">
    <name type="scientific">Mycoplasma zalophidermidis</name>
    <dbReference type="NCBI Taxonomy" id="398174"/>
    <lineage>
        <taxon>Bacteria</taxon>
        <taxon>Bacillati</taxon>
        <taxon>Mycoplasmatota</taxon>
        <taxon>Mollicutes</taxon>
        <taxon>Mycoplasmataceae</taxon>
        <taxon>Mycoplasma</taxon>
    </lineage>
</organism>
<proteinExistence type="predicted"/>
<gene>
    <name evidence="4" type="ORF">KQ878_02215</name>
</gene>
<dbReference type="Pfam" id="PF06114">
    <property type="entry name" value="Peptidase_M78"/>
    <property type="match status" value="1"/>
</dbReference>
<dbReference type="RefSeq" id="WP_216567851.1">
    <property type="nucleotide sequence ID" value="NZ_JAHMHK010000003.1"/>
</dbReference>
<sequence>MQDHFEKAEVFYKGIEEEKDDKVEQQQSKKEDMELKKPDEDKQDKSSIDLLIEKSSAELDEYFNSEEKMKEYLDFISGFANKYSFKNMNLIKSQMEGAAIVKSFTEWKKEGVSIKAGQKGLKILAPNEIVMLEEIDEQGNIRWVPIKKAKKETVKKYHEGKVKWKNEIVGFRIANVFDIAQTTMPKENYPKKYFNAFITDESEDSKKLFELVKETIIKNNDAVIRENETLGQVKGMSSLDDKDNVKIYLNELNSDLQNLKTLLHEYAHVKLKHSLRDLERPSCELQAEMTAYVVGKELGIDTKDHSFKYMRSWSKGASIKEKQNLLTEVNEVSKAIFSEIESNFLANGDVYQDKNKSKKNLKNKLSL</sequence>
<comment type="caution">
    <text evidence="4">The sequence shown here is derived from an EMBL/GenBank/DDBJ whole genome shotgun (WGS) entry which is preliminary data.</text>
</comment>
<dbReference type="EMBL" id="JAHMHK010000003">
    <property type="protein sequence ID" value="MBU4693687.1"/>
    <property type="molecule type" value="Genomic_DNA"/>
</dbReference>
<dbReference type="Proteomes" id="UP000812267">
    <property type="component" value="Unassembled WGS sequence"/>
</dbReference>
<reference evidence="4" key="1">
    <citation type="submission" date="2021-06" db="EMBL/GenBank/DDBJ databases">
        <title>Novel Mycoplasma species detected in California sea lions (Zalophus californianus) from the USA.</title>
        <authorList>
            <person name="Volokhov D.V."/>
            <person name="Furtak V.A."/>
            <person name="Zagorodnyaya T.A."/>
        </authorList>
    </citation>
    <scope>NUCLEOTIDE SEQUENCE [LARGE SCALE GENOMIC DNA]</scope>
    <source>
        <strain evidence="4">CSL 4779</strain>
    </source>
</reference>